<protein>
    <submittedName>
        <fullName evidence="2">Uncharacterized protein</fullName>
    </submittedName>
</protein>
<feature type="compositionally biased region" description="Polar residues" evidence="1">
    <location>
        <begin position="529"/>
        <end position="540"/>
    </location>
</feature>
<reference evidence="2 3" key="1">
    <citation type="journal article" date="2019" name="Nat. Ecol. Evol.">
        <title>Megaphylogeny resolves global patterns of mushroom evolution.</title>
        <authorList>
            <person name="Varga T."/>
            <person name="Krizsan K."/>
            <person name="Foldi C."/>
            <person name="Dima B."/>
            <person name="Sanchez-Garcia M."/>
            <person name="Sanchez-Ramirez S."/>
            <person name="Szollosi G.J."/>
            <person name="Szarkandi J.G."/>
            <person name="Papp V."/>
            <person name="Albert L."/>
            <person name="Andreopoulos W."/>
            <person name="Angelini C."/>
            <person name="Antonin V."/>
            <person name="Barry K.W."/>
            <person name="Bougher N.L."/>
            <person name="Buchanan P."/>
            <person name="Buyck B."/>
            <person name="Bense V."/>
            <person name="Catcheside P."/>
            <person name="Chovatia M."/>
            <person name="Cooper J."/>
            <person name="Damon W."/>
            <person name="Desjardin D."/>
            <person name="Finy P."/>
            <person name="Geml J."/>
            <person name="Haridas S."/>
            <person name="Hughes K."/>
            <person name="Justo A."/>
            <person name="Karasinski D."/>
            <person name="Kautmanova I."/>
            <person name="Kiss B."/>
            <person name="Kocsube S."/>
            <person name="Kotiranta H."/>
            <person name="LaButti K.M."/>
            <person name="Lechner B.E."/>
            <person name="Liimatainen K."/>
            <person name="Lipzen A."/>
            <person name="Lukacs Z."/>
            <person name="Mihaltcheva S."/>
            <person name="Morgado L.N."/>
            <person name="Niskanen T."/>
            <person name="Noordeloos M.E."/>
            <person name="Ohm R.A."/>
            <person name="Ortiz-Santana B."/>
            <person name="Ovrebo C."/>
            <person name="Racz N."/>
            <person name="Riley R."/>
            <person name="Savchenko A."/>
            <person name="Shiryaev A."/>
            <person name="Soop K."/>
            <person name="Spirin V."/>
            <person name="Szebenyi C."/>
            <person name="Tomsovsky M."/>
            <person name="Tulloss R.E."/>
            <person name="Uehling J."/>
            <person name="Grigoriev I.V."/>
            <person name="Vagvolgyi C."/>
            <person name="Papp T."/>
            <person name="Martin F.M."/>
            <person name="Miettinen O."/>
            <person name="Hibbett D.S."/>
            <person name="Nagy L.G."/>
        </authorList>
    </citation>
    <scope>NUCLEOTIDE SEQUENCE [LARGE SCALE GENOMIC DNA]</scope>
    <source>
        <strain evidence="2 3">HHB13444</strain>
    </source>
</reference>
<feature type="compositionally biased region" description="Low complexity" evidence="1">
    <location>
        <begin position="232"/>
        <end position="252"/>
    </location>
</feature>
<accession>A0A5C3PNX2</accession>
<feature type="compositionally biased region" description="Basic and acidic residues" evidence="1">
    <location>
        <begin position="502"/>
        <end position="514"/>
    </location>
</feature>
<dbReference type="InParanoid" id="A0A5C3PNX2"/>
<evidence type="ECO:0000313" key="2">
    <source>
        <dbReference type="EMBL" id="TFK91464.1"/>
    </source>
</evidence>
<feature type="compositionally biased region" description="Acidic residues" evidence="1">
    <location>
        <begin position="382"/>
        <end position="409"/>
    </location>
</feature>
<feature type="region of interest" description="Disordered" evidence="1">
    <location>
        <begin position="369"/>
        <end position="433"/>
    </location>
</feature>
<proteinExistence type="predicted"/>
<evidence type="ECO:0000256" key="1">
    <source>
        <dbReference type="SAM" id="MobiDB-lite"/>
    </source>
</evidence>
<name>A0A5C3PNX2_9APHY</name>
<keyword evidence="3" id="KW-1185">Reference proteome</keyword>
<dbReference type="AlphaFoldDB" id="A0A5C3PNX2"/>
<gene>
    <name evidence="2" type="ORF">K466DRAFT_582764</name>
</gene>
<organism evidence="2 3">
    <name type="scientific">Polyporus arcularius HHB13444</name>
    <dbReference type="NCBI Taxonomy" id="1314778"/>
    <lineage>
        <taxon>Eukaryota</taxon>
        <taxon>Fungi</taxon>
        <taxon>Dikarya</taxon>
        <taxon>Basidiomycota</taxon>
        <taxon>Agaricomycotina</taxon>
        <taxon>Agaricomycetes</taxon>
        <taxon>Polyporales</taxon>
        <taxon>Polyporaceae</taxon>
        <taxon>Polyporus</taxon>
    </lineage>
</organism>
<evidence type="ECO:0000313" key="3">
    <source>
        <dbReference type="Proteomes" id="UP000308197"/>
    </source>
</evidence>
<feature type="region of interest" description="Disordered" evidence="1">
    <location>
        <begin position="191"/>
        <end position="252"/>
    </location>
</feature>
<dbReference type="STRING" id="1314778.A0A5C3PNX2"/>
<feature type="region of interest" description="Disordered" evidence="1">
    <location>
        <begin position="501"/>
        <end position="582"/>
    </location>
</feature>
<sequence length="582" mass="64395">MGTLMNYLQSQLPLQGHVQQAAPAAVAQMQAYPHMQLPAGVGPVFAGWQPWQPMQPGMVGSHQQWTAMPQQQLMQGQPRQLLAPQMFVDDLRAAAMQGRGSSRPPVGSHPNDEQTLLDALKKGRAGGFDPCQVLGKLHEVNGHTEMEWKNYFLGHLERFYPMLYERRFEDPPAPALQRRFSSSATQEVKATFDWKPSDSASADGKASRASGRRPRTPLRPPSSSPLEFVPVSARSAKAAPPHKSSSSASGSARLIRGDELVSEHAGVQVPVLPLRAKPKPPQKPEMSQATGRIGSFTDEEKIFFIQFLRWRLGRDGPVPTQRKLCRALSREAPHRSPDAWKHHWEVFPELPGSILELAEAKQRAVARTSANGKAGRAAIPVSDEEGQEAEAGEGEVQDQDGSDGDEADDATYTSEDAAKPRCRKRKPRTGIVPQKVTAEDIRDMAKYKLDRLHEWDELKTQKGRWEDFSSENTKRTIVAWIYVATTRKDEIDHVVQQLLNEQKADQRSSTERVPELPPPPTAASSSPSGRNSVNAEQTTGVLRKRGVDSRLAVRGESPFAKRVKQEPDTECISLPSDSDQEA</sequence>
<dbReference type="EMBL" id="ML211019">
    <property type="protein sequence ID" value="TFK91464.1"/>
    <property type="molecule type" value="Genomic_DNA"/>
</dbReference>
<dbReference type="Proteomes" id="UP000308197">
    <property type="component" value="Unassembled WGS sequence"/>
</dbReference>